<dbReference type="InterPro" id="IPR029058">
    <property type="entry name" value="AB_hydrolase_fold"/>
</dbReference>
<evidence type="ECO:0000256" key="1">
    <source>
        <dbReference type="SAM" id="Phobius"/>
    </source>
</evidence>
<feature type="transmembrane region" description="Helical" evidence="1">
    <location>
        <begin position="770"/>
        <end position="792"/>
    </location>
</feature>
<evidence type="ECO:0000313" key="4">
    <source>
        <dbReference type="Proteomes" id="UP000318571"/>
    </source>
</evidence>
<dbReference type="CDD" id="cd00519">
    <property type="entry name" value="Lipase_3"/>
    <property type="match status" value="1"/>
</dbReference>
<reference evidence="3 4" key="1">
    <citation type="journal article" date="2018" name="Nat. Ecol. Evol.">
        <title>Genomic signatures of mitonuclear coevolution across populations of Tigriopus californicus.</title>
        <authorList>
            <person name="Barreto F.S."/>
            <person name="Watson E.T."/>
            <person name="Lima T.G."/>
            <person name="Willett C.S."/>
            <person name="Edmands S."/>
            <person name="Li W."/>
            <person name="Burton R.S."/>
        </authorList>
    </citation>
    <scope>NUCLEOTIDE SEQUENCE [LARGE SCALE GENOMIC DNA]</scope>
    <source>
        <strain evidence="3 4">San Diego</strain>
    </source>
</reference>
<dbReference type="PANTHER" id="PTHR45856:SF11">
    <property type="entry name" value="FUNGAL LIPASE-LIKE DOMAIN-CONTAINING PROTEIN"/>
    <property type="match status" value="1"/>
</dbReference>
<proteinExistence type="predicted"/>
<dbReference type="InterPro" id="IPR051218">
    <property type="entry name" value="Sec_MonoDiacylglyc_Lipase"/>
</dbReference>
<feature type="domain" description="Fungal lipase-type" evidence="2">
    <location>
        <begin position="176"/>
        <end position="317"/>
    </location>
</feature>
<accession>A0A553PGT4</accession>
<dbReference type="Pfam" id="PF01764">
    <property type="entry name" value="Lipase_3"/>
    <property type="match status" value="1"/>
</dbReference>
<dbReference type="SUPFAM" id="SSF53474">
    <property type="entry name" value="alpha/beta-Hydrolases"/>
    <property type="match status" value="1"/>
</dbReference>
<dbReference type="Proteomes" id="UP000318571">
    <property type="component" value="Chromosome 5"/>
</dbReference>
<dbReference type="EMBL" id="VCGU01000004">
    <property type="protein sequence ID" value="TRY76885.1"/>
    <property type="molecule type" value="Genomic_DNA"/>
</dbReference>
<comment type="caution">
    <text evidence="3">The sequence shown here is derived from an EMBL/GenBank/DDBJ whole genome shotgun (WGS) entry which is preliminary data.</text>
</comment>
<gene>
    <name evidence="3" type="ORF">TCAL_14728</name>
</gene>
<protein>
    <recommendedName>
        <fullName evidence="2">Fungal lipase-type domain-containing protein</fullName>
    </recommendedName>
</protein>
<dbReference type="Gene3D" id="3.40.50.1820">
    <property type="entry name" value="alpha/beta hydrolase"/>
    <property type="match status" value="1"/>
</dbReference>
<evidence type="ECO:0000313" key="3">
    <source>
        <dbReference type="EMBL" id="TRY76885.1"/>
    </source>
</evidence>
<dbReference type="AlphaFoldDB" id="A0A553PGT4"/>
<keyword evidence="1" id="KW-0472">Membrane</keyword>
<feature type="transmembrane region" description="Helical" evidence="1">
    <location>
        <begin position="738"/>
        <end position="764"/>
    </location>
</feature>
<dbReference type="GO" id="GO:0006629">
    <property type="term" value="P:lipid metabolic process"/>
    <property type="evidence" value="ECO:0007669"/>
    <property type="project" value="InterPro"/>
</dbReference>
<dbReference type="PANTHER" id="PTHR45856">
    <property type="entry name" value="ALPHA/BETA-HYDROLASES SUPERFAMILY PROTEIN"/>
    <property type="match status" value="1"/>
</dbReference>
<keyword evidence="1" id="KW-1133">Transmembrane helix</keyword>
<sequence>MVVQEGGITIHYGTQALSMDLDDLKEEYLVEAFNLPFTPRTMYEIIDQSAKSGTKRLIPISKKEKFKVGHSYHIQRRESVPPMIPSIPPAALQHIRDQPALAAGGKSDLGGEWQPLPEIAKNAVVLCRAVYAADDQDLENYLMTNLKDHNFEKLLRSRHGRSCFVMAEERDQERVYIAFCGSHKNEGWQDHFWAHQKPSSQGAPSLEGLVHSGFLERAMDFPMEKILKDSDILSKNIIFCGHSFGGAIAILAAVMTMANLKLHSAGTREKRNLWIKCVTFGAPMVGDVDFRQFCQSHRLDRHIYNFVEAQDPIPHIISLCQTLSAKLLRIHIDIVKERSKVHNEKAECEICSDLYRQKVQYVQLLKGIVSLVEPALELTSLAVPKSAETVILSKGSCQIIEDVMVASMNHKAEDQRMYTYLGNLLLSQNCSVAPLYVQYGEESAIDELLENAFKRSLSERRPGIAVSHGVHNYEYIIGRWAKRVKNYPTTKPSTYKSASTDGISRQIQFLNTFQPQVESGELVRVNAHGKDYLRLRLKGRHLFEFVIDKCAFNFGYPFATNPETCKKQMQVDGSETLTFEERFREDPYVSDFGTVIRLATKFGECDYLLRISQIRNVKIPTMEETLSNHESLAILVKRAIQRGMAVAHLTRNHRPGKSSWKPIKEKIIKEVMHLGTHVLNETDRNVLSNIFSDTSSRNQFILSNEQEFYKVQCICDHIQTFLRSPMELTARNTIFKTIGIAVAALLGGLALACAAGPGMVIIGMTEAASMSAAGLAGSFGFFSTGFMTNYFFTSSPVDKNYEIVLSWLTLELMEKCQKQANGTRDPQALQMLQHVSDLREDGSLFNLEKALLLMYKPEIGIGNFVGCDMAMYH</sequence>
<evidence type="ECO:0000259" key="2">
    <source>
        <dbReference type="Pfam" id="PF01764"/>
    </source>
</evidence>
<organism evidence="3 4">
    <name type="scientific">Tigriopus californicus</name>
    <name type="common">Marine copepod</name>
    <dbReference type="NCBI Taxonomy" id="6832"/>
    <lineage>
        <taxon>Eukaryota</taxon>
        <taxon>Metazoa</taxon>
        <taxon>Ecdysozoa</taxon>
        <taxon>Arthropoda</taxon>
        <taxon>Crustacea</taxon>
        <taxon>Multicrustacea</taxon>
        <taxon>Hexanauplia</taxon>
        <taxon>Copepoda</taxon>
        <taxon>Harpacticoida</taxon>
        <taxon>Harpacticidae</taxon>
        <taxon>Tigriopus</taxon>
    </lineage>
</organism>
<dbReference type="InterPro" id="IPR002921">
    <property type="entry name" value="Fungal_lipase-type"/>
</dbReference>
<name>A0A553PGT4_TIGCA</name>
<keyword evidence="1" id="KW-0812">Transmembrane</keyword>
<keyword evidence="4" id="KW-1185">Reference proteome</keyword>